<sequence>MCESPGWPGTWITCLCLPSDGIKSVYQDSQWQPLLLPPLAPLPAPLPLFPSL</sequence>
<protein>
    <submittedName>
        <fullName evidence="1">Lymphocyte antigen 96, isoform CRA_b</fullName>
    </submittedName>
</protein>
<dbReference type="Proteomes" id="UP000234681">
    <property type="component" value="Chromosome 5"/>
</dbReference>
<dbReference type="RGD" id="1302993">
    <property type="gene designation" value="Ly96"/>
</dbReference>
<reference evidence="2" key="1">
    <citation type="submission" date="2005-09" db="EMBL/GenBank/DDBJ databases">
        <authorList>
            <person name="Mural R.J."/>
            <person name="Li P.W."/>
            <person name="Adams M.D."/>
            <person name="Amanatides P.G."/>
            <person name="Baden-Tillson H."/>
            <person name="Barnstead M."/>
            <person name="Chin S.H."/>
            <person name="Dew I."/>
            <person name="Evans C.A."/>
            <person name="Ferriera S."/>
            <person name="Flanigan M."/>
            <person name="Fosler C."/>
            <person name="Glodek A."/>
            <person name="Gu Z."/>
            <person name="Holt R.A."/>
            <person name="Jennings D."/>
            <person name="Kraft C.L."/>
            <person name="Lu F."/>
            <person name="Nguyen T."/>
            <person name="Nusskern D.R."/>
            <person name="Pfannkoch C.M."/>
            <person name="Sitter C."/>
            <person name="Sutton G.G."/>
            <person name="Venter J.C."/>
            <person name="Wang Z."/>
            <person name="Woodage T."/>
            <person name="Zheng X.H."/>
            <person name="Zhong F."/>
        </authorList>
    </citation>
    <scope>NUCLEOTIDE SEQUENCE [LARGE SCALE GENOMIC DNA]</scope>
    <source>
        <strain>BN</strain>
        <strain evidence="2">Sprague-Dawley</strain>
    </source>
</reference>
<name>A6JF94_RAT</name>
<evidence type="ECO:0000313" key="3">
    <source>
        <dbReference type="RGD" id="1302993"/>
    </source>
</evidence>
<evidence type="ECO:0000313" key="2">
    <source>
        <dbReference type="Proteomes" id="UP000234681"/>
    </source>
</evidence>
<dbReference type="EMBL" id="CH473984">
    <property type="protein sequence ID" value="EDM11491.1"/>
    <property type="molecule type" value="Genomic_DNA"/>
</dbReference>
<dbReference type="AGR" id="RGD:1302993"/>
<gene>
    <name evidence="1 3" type="primary">Ly96</name>
    <name evidence="1" type="ORF">rCG_30469</name>
</gene>
<organism evidence="1 2">
    <name type="scientific">Rattus norvegicus</name>
    <name type="common">Rat</name>
    <dbReference type="NCBI Taxonomy" id="10116"/>
    <lineage>
        <taxon>Eukaryota</taxon>
        <taxon>Metazoa</taxon>
        <taxon>Chordata</taxon>
        <taxon>Craniata</taxon>
        <taxon>Vertebrata</taxon>
        <taxon>Euteleostomi</taxon>
        <taxon>Mammalia</taxon>
        <taxon>Eutheria</taxon>
        <taxon>Euarchontoglires</taxon>
        <taxon>Glires</taxon>
        <taxon>Rodentia</taxon>
        <taxon>Myomorpha</taxon>
        <taxon>Muroidea</taxon>
        <taxon>Muridae</taxon>
        <taxon>Murinae</taxon>
        <taxon>Rattus</taxon>
    </lineage>
</organism>
<evidence type="ECO:0000313" key="1">
    <source>
        <dbReference type="EMBL" id="EDM11491.1"/>
    </source>
</evidence>
<accession>A6JF94</accession>
<proteinExistence type="predicted"/>
<dbReference type="AlphaFoldDB" id="A6JF94"/>